<comment type="caution">
    <text evidence="3">The sequence shown here is derived from an EMBL/GenBank/DDBJ whole genome shotgun (WGS) entry which is preliminary data.</text>
</comment>
<dbReference type="InterPro" id="IPR046496">
    <property type="entry name" value="DUF6589"/>
</dbReference>
<feature type="region of interest" description="Disordered" evidence="1">
    <location>
        <begin position="204"/>
        <end position="229"/>
    </location>
</feature>
<feature type="region of interest" description="Disordered" evidence="1">
    <location>
        <begin position="264"/>
        <end position="291"/>
    </location>
</feature>
<dbReference type="Proteomes" id="UP000184267">
    <property type="component" value="Unassembled WGS sequence"/>
</dbReference>
<feature type="compositionally biased region" description="Polar residues" evidence="1">
    <location>
        <begin position="215"/>
        <end position="225"/>
    </location>
</feature>
<name>A0A1M2VHD0_TRAPU</name>
<evidence type="ECO:0000313" key="4">
    <source>
        <dbReference type="Proteomes" id="UP000184267"/>
    </source>
</evidence>
<evidence type="ECO:0000256" key="1">
    <source>
        <dbReference type="SAM" id="MobiDB-lite"/>
    </source>
</evidence>
<proteinExistence type="predicted"/>
<reference evidence="3 4" key="1">
    <citation type="submission" date="2016-10" db="EMBL/GenBank/DDBJ databases">
        <title>Genome sequence of the basidiomycete white-rot fungus Trametes pubescens.</title>
        <authorList>
            <person name="Makela M.R."/>
            <person name="Granchi Z."/>
            <person name="Peng M."/>
            <person name="De Vries R.P."/>
            <person name="Grigoriev I."/>
            <person name="Riley R."/>
            <person name="Hilden K."/>
        </authorList>
    </citation>
    <scope>NUCLEOTIDE SEQUENCE [LARGE SCALE GENOMIC DNA]</scope>
    <source>
        <strain evidence="3 4">FBCC735</strain>
    </source>
</reference>
<protein>
    <recommendedName>
        <fullName evidence="2">DUF6589 domain-containing protein</fullName>
    </recommendedName>
</protein>
<feature type="domain" description="DUF6589" evidence="2">
    <location>
        <begin position="364"/>
        <end position="693"/>
    </location>
</feature>
<gene>
    <name evidence="3" type="ORF">TRAPUB_2149</name>
</gene>
<dbReference type="AlphaFoldDB" id="A0A1M2VHD0"/>
<organism evidence="3 4">
    <name type="scientific">Trametes pubescens</name>
    <name type="common">White-rot fungus</name>
    <dbReference type="NCBI Taxonomy" id="154538"/>
    <lineage>
        <taxon>Eukaryota</taxon>
        <taxon>Fungi</taxon>
        <taxon>Dikarya</taxon>
        <taxon>Basidiomycota</taxon>
        <taxon>Agaricomycotina</taxon>
        <taxon>Agaricomycetes</taxon>
        <taxon>Polyporales</taxon>
        <taxon>Polyporaceae</taxon>
        <taxon>Trametes</taxon>
    </lineage>
</organism>
<sequence>RGLSFGDLVLYVSDTGNKKGTGRYNGFFSAPVRVEEVLNFRVSSRNSRTGRQAVHGWAVTRVKHYLNGEGNAATRAKFLQARTVEIDPSFVLDFSLDQIRSQLAELCPTALNIFHAFSTTARQQKEQSGLSEFRKTTLVTTQVAMALAARSQRNSYVRQVLGLYAYASGAHRQVLTVHSHLWITCSHPTLTGTIKLPSGEELQVDSELVKEPKQNNDSTDNTGIDESTGAPCLVRAASATVSMEGEDEDYPGVGGREQIKLPGAGTEVADEHASNSEETAAAKPPTESKLKSGLKRALGLLRQLSDSTMRIARSRAHTHLLANVYDDINIIFKVAEQILGRSDSQQNGMCAAAFELYGGERFARSRNEVDASLPVTENKIPVHKTEIHPLPSTKIDESSTTGNADVLAAMFKGLSLDMNSPDFNRYVEVVSGDQLSIARIRSLVQNCAGHETLGPSSLWALCMPGLFHYKMAETRGLLELRYGTETQGDPGLLVNHKVSLNRKPIVLTSFPPFPTARRLIFVPLYARVLHCLLLVSGCDNLDAYASKTSFVGLQPHAKAVVAQHTNEQVARRVREKREEKHRAWKAKRQGEAPSQGPDDGDKFVPGDEVLENAILSMRDGLVMRVYNDAIKSGDSGRVVTVLKPWVLAFRSSGRTKYAYEMLHLIHNLAYVWPAPLRKIVLQNWLVNPTTARHVFSQHAAPATSRYHGKATHSAHGALSAPAKPTYGVSAGHRHATPSYASQAQSRHAARDMRQFFDERHIHDPRAMRYFGWGRWMFDKPPGAEVVSFQEWDEEERRWTIEYAGLESPWDIR</sequence>
<evidence type="ECO:0000259" key="2">
    <source>
        <dbReference type="Pfam" id="PF20231"/>
    </source>
</evidence>
<keyword evidence="4" id="KW-1185">Reference proteome</keyword>
<feature type="non-terminal residue" evidence="3">
    <location>
        <position position="1"/>
    </location>
</feature>
<feature type="region of interest" description="Disordered" evidence="1">
    <location>
        <begin position="574"/>
        <end position="603"/>
    </location>
</feature>
<dbReference type="OrthoDB" id="2803256at2759"/>
<dbReference type="STRING" id="154538.A0A1M2VHD0"/>
<accession>A0A1M2VHD0</accession>
<evidence type="ECO:0000313" key="3">
    <source>
        <dbReference type="EMBL" id="OJT06999.1"/>
    </source>
</evidence>
<dbReference type="EMBL" id="MNAD01001231">
    <property type="protein sequence ID" value="OJT06999.1"/>
    <property type="molecule type" value="Genomic_DNA"/>
</dbReference>
<dbReference type="Pfam" id="PF20231">
    <property type="entry name" value="DUF6589"/>
    <property type="match status" value="1"/>
</dbReference>